<dbReference type="InterPro" id="IPR019587">
    <property type="entry name" value="Polyketide_cyclase/dehydratase"/>
</dbReference>
<accession>A0ABW4PLJ5</accession>
<comment type="caution">
    <text evidence="1">The sequence shown here is derived from an EMBL/GenBank/DDBJ whole genome shotgun (WGS) entry which is preliminary data.</text>
</comment>
<sequence length="157" mass="16359">MAWFESTVQCEIGAGADEVFAALADYAGTRGGLLPARCGGYEVHAGGDGAGTLVRWEAAGPPGGGRSFLLEVDEPMPGQLVERDRCSSLVTTWTVTPAAGAGTARVTVTAVWEEPRAGALLRAGGRRLARRLGRDHREVLGNLAARLAAPPPRRTAP</sequence>
<evidence type="ECO:0000313" key="2">
    <source>
        <dbReference type="Proteomes" id="UP001597365"/>
    </source>
</evidence>
<name>A0ABW4PLJ5_9ACTN</name>
<dbReference type="Pfam" id="PF10604">
    <property type="entry name" value="Polyketide_cyc2"/>
    <property type="match status" value="1"/>
</dbReference>
<dbReference type="Proteomes" id="UP001597365">
    <property type="component" value="Unassembled WGS sequence"/>
</dbReference>
<dbReference type="EMBL" id="JBHUFU010000007">
    <property type="protein sequence ID" value="MFD1830830.1"/>
    <property type="molecule type" value="Genomic_DNA"/>
</dbReference>
<evidence type="ECO:0000313" key="1">
    <source>
        <dbReference type="EMBL" id="MFD1830830.1"/>
    </source>
</evidence>
<dbReference type="Gene3D" id="3.30.530.20">
    <property type="match status" value="1"/>
</dbReference>
<dbReference type="InterPro" id="IPR023393">
    <property type="entry name" value="START-like_dom_sf"/>
</dbReference>
<dbReference type="SUPFAM" id="SSF55961">
    <property type="entry name" value="Bet v1-like"/>
    <property type="match status" value="1"/>
</dbReference>
<dbReference type="RefSeq" id="WP_380900136.1">
    <property type="nucleotide sequence ID" value="NZ_JBHUFU010000007.1"/>
</dbReference>
<gene>
    <name evidence="1" type="ORF">ACFSJS_14275</name>
</gene>
<organism evidence="1 2">
    <name type="scientific">Streptomyces desertarenae</name>
    <dbReference type="NCBI Taxonomy" id="2666184"/>
    <lineage>
        <taxon>Bacteria</taxon>
        <taxon>Bacillati</taxon>
        <taxon>Actinomycetota</taxon>
        <taxon>Actinomycetes</taxon>
        <taxon>Kitasatosporales</taxon>
        <taxon>Streptomycetaceae</taxon>
        <taxon>Streptomyces</taxon>
    </lineage>
</organism>
<protein>
    <submittedName>
        <fullName evidence="1">SRPBCC family protein</fullName>
    </submittedName>
</protein>
<keyword evidence="2" id="KW-1185">Reference proteome</keyword>
<proteinExistence type="predicted"/>
<reference evidence="2" key="1">
    <citation type="journal article" date="2019" name="Int. J. Syst. Evol. Microbiol.">
        <title>The Global Catalogue of Microorganisms (GCM) 10K type strain sequencing project: providing services to taxonomists for standard genome sequencing and annotation.</title>
        <authorList>
            <consortium name="The Broad Institute Genomics Platform"/>
            <consortium name="The Broad Institute Genome Sequencing Center for Infectious Disease"/>
            <person name="Wu L."/>
            <person name="Ma J."/>
        </authorList>
    </citation>
    <scope>NUCLEOTIDE SEQUENCE [LARGE SCALE GENOMIC DNA]</scope>
    <source>
        <strain evidence="2">CGMCC 4.7455</strain>
    </source>
</reference>